<reference evidence="2 3" key="1">
    <citation type="submission" date="2020-06" db="EMBL/GenBank/DDBJ databases">
        <title>WGS assembly of Ceratodon purpureus strain R40.</title>
        <authorList>
            <person name="Carey S.B."/>
            <person name="Jenkins J."/>
            <person name="Shu S."/>
            <person name="Lovell J.T."/>
            <person name="Sreedasyam A."/>
            <person name="Maumus F."/>
            <person name="Tiley G.P."/>
            <person name="Fernandez-Pozo N."/>
            <person name="Barry K."/>
            <person name="Chen C."/>
            <person name="Wang M."/>
            <person name="Lipzen A."/>
            <person name="Daum C."/>
            <person name="Saski C.A."/>
            <person name="Payton A.C."/>
            <person name="Mcbreen J.C."/>
            <person name="Conrad R.E."/>
            <person name="Kollar L.M."/>
            <person name="Olsson S."/>
            <person name="Huttunen S."/>
            <person name="Landis J.B."/>
            <person name="Wickett N.J."/>
            <person name="Johnson M.G."/>
            <person name="Rensing S.A."/>
            <person name="Grimwood J."/>
            <person name="Schmutz J."/>
            <person name="Mcdaniel S.F."/>
        </authorList>
    </citation>
    <scope>NUCLEOTIDE SEQUENCE [LARGE SCALE GENOMIC DNA]</scope>
    <source>
        <strain evidence="2 3">R40</strain>
    </source>
</reference>
<keyword evidence="3" id="KW-1185">Reference proteome</keyword>
<organism evidence="2 3">
    <name type="scientific">Ceratodon purpureus</name>
    <name type="common">Fire moss</name>
    <name type="synonym">Dicranum purpureum</name>
    <dbReference type="NCBI Taxonomy" id="3225"/>
    <lineage>
        <taxon>Eukaryota</taxon>
        <taxon>Viridiplantae</taxon>
        <taxon>Streptophyta</taxon>
        <taxon>Embryophyta</taxon>
        <taxon>Bryophyta</taxon>
        <taxon>Bryophytina</taxon>
        <taxon>Bryopsida</taxon>
        <taxon>Dicranidae</taxon>
        <taxon>Pseudoditrichales</taxon>
        <taxon>Ditrichaceae</taxon>
        <taxon>Ceratodon</taxon>
    </lineage>
</organism>
<feature type="region of interest" description="Disordered" evidence="1">
    <location>
        <begin position="608"/>
        <end position="662"/>
    </location>
</feature>
<gene>
    <name evidence="2" type="ORF">KC19_11G127500</name>
</gene>
<accession>A0A8T0GI15</accession>
<dbReference type="Proteomes" id="UP000822688">
    <property type="component" value="Chromosome 11"/>
</dbReference>
<evidence type="ECO:0000256" key="1">
    <source>
        <dbReference type="SAM" id="MobiDB-lite"/>
    </source>
</evidence>
<protein>
    <submittedName>
        <fullName evidence="2">Uncharacterized protein</fullName>
    </submittedName>
</protein>
<name>A0A8T0GI15_CERPU</name>
<feature type="region of interest" description="Disordered" evidence="1">
    <location>
        <begin position="107"/>
        <end position="126"/>
    </location>
</feature>
<dbReference type="EMBL" id="CM026432">
    <property type="protein sequence ID" value="KAG0557408.1"/>
    <property type="molecule type" value="Genomic_DNA"/>
</dbReference>
<feature type="region of interest" description="Disordered" evidence="1">
    <location>
        <begin position="451"/>
        <end position="498"/>
    </location>
</feature>
<comment type="caution">
    <text evidence="2">The sequence shown here is derived from an EMBL/GenBank/DDBJ whole genome shotgun (WGS) entry which is preliminary data.</text>
</comment>
<feature type="compositionally biased region" description="Polar residues" evidence="1">
    <location>
        <begin position="483"/>
        <end position="498"/>
    </location>
</feature>
<proteinExistence type="predicted"/>
<feature type="compositionally biased region" description="Polar residues" evidence="1">
    <location>
        <begin position="459"/>
        <end position="470"/>
    </location>
</feature>
<evidence type="ECO:0000313" key="2">
    <source>
        <dbReference type="EMBL" id="KAG0557408.1"/>
    </source>
</evidence>
<sequence>MLGFPSAISMPSLFFFSYRRLTTSCADKKPEEPDVYTHFLNKMDRNHTPTHSRSQSSMEGGGHILNAWRHEPNTMTGGPLVRPPPSPALTFRRSTGSSLLDQSDRVHDVPRHGTRGMAVGPMGNHLNGRGKVADTALESMTYDAGFEAAIQYMQELMKRGQGPRRSGVPQAVQPTESPHRDFPVVDMVDLEGAENLGSASAGLPRMRIMPTMDSPLMTPPEHSLFTRAVEEVDVKPYIRGGHFRNAPDLSNSSDSWMIDSHEHNRRAEQRRADADYEQHRKLNDGTRFKIRTDLGGNIVTNKLRVTSMIKKLMDVYVDVSQIHYNDNDEKFILVENMVRGQFEFEPPLKKGWFPYYMRKRLEKERCEYRKYYDENGKMHPDCKPEKHHALLAWWTSPSGKSNAHRLKEMNTARATERLALNAVGYPIGAPIISQRETNVMSRASTPTVALYGGPDMSLSDGTSTVRSGEVNSRDNVEEPLDLNVSNDTASDNDPSTAEQRVSLGVGIQEAHYETKRAEVEVDSLKRNVTDILTGLNSFDDLPNIMEKVKAVLGASSNGYCHTSVDVPPSSSAGQTFPTRDISHVTQAGGNYAGNDEDTHMNEYFIKSHDKRKRQAEDSDESGGKFRTVTRQDNMEYTSPTPVQPTGEEISHGDLGNTAELKKKQKIVNSSATEYGRTIASEASEQGHTMEQSRDATIVLEGSKEGICADGVIISDAIREEIPPRPAVASLQIPKRTSKFVDREPPSELTPKGHQKKYPLGMNKDVWVLHPTKVGGPVALGKTGFSFKTTKSKLQSSPWRSLKWEQGLQLVEIIKVLLPGVKVMHPTKQPNREVKTLDDVSDVEFADESLVMWGTEYLVEVIPPARKGKLK</sequence>
<evidence type="ECO:0000313" key="3">
    <source>
        <dbReference type="Proteomes" id="UP000822688"/>
    </source>
</evidence>
<feature type="compositionally biased region" description="Polar residues" evidence="1">
    <location>
        <begin position="628"/>
        <end position="640"/>
    </location>
</feature>
<dbReference type="AlphaFoldDB" id="A0A8T0GI15"/>
<feature type="region of interest" description="Disordered" evidence="1">
    <location>
        <begin position="160"/>
        <end position="181"/>
    </location>
</feature>